<evidence type="ECO:0000256" key="3">
    <source>
        <dbReference type="SAM" id="MobiDB-lite"/>
    </source>
</evidence>
<evidence type="ECO:0000313" key="4">
    <source>
        <dbReference type="EMBL" id="WBW74796.1"/>
    </source>
</evidence>
<dbReference type="RefSeq" id="XP_056039039.1">
    <property type="nucleotide sequence ID" value="XM_056183606.1"/>
</dbReference>
<dbReference type="GO" id="GO:0007017">
    <property type="term" value="P:microtubule-based process"/>
    <property type="evidence" value="ECO:0007669"/>
    <property type="project" value="InterPro"/>
</dbReference>
<dbReference type="GO" id="GO:0005869">
    <property type="term" value="C:dynactin complex"/>
    <property type="evidence" value="ECO:0007669"/>
    <property type="project" value="InterPro"/>
</dbReference>
<dbReference type="PANTHER" id="PTHR15346">
    <property type="entry name" value="DYNACTIN SUBUNIT"/>
    <property type="match status" value="1"/>
</dbReference>
<evidence type="ECO:0000313" key="5">
    <source>
        <dbReference type="Proteomes" id="UP001212411"/>
    </source>
</evidence>
<protein>
    <submittedName>
        <fullName evidence="4">Dynactin complex subunit, dynamitin Jnm1</fullName>
    </submittedName>
</protein>
<dbReference type="GeneID" id="80878295"/>
<feature type="compositionally biased region" description="Polar residues" evidence="3">
    <location>
        <begin position="7"/>
        <end position="20"/>
    </location>
</feature>
<proteinExistence type="predicted"/>
<dbReference type="InterPro" id="IPR028133">
    <property type="entry name" value="Dynamitin"/>
</dbReference>
<keyword evidence="2" id="KW-0963">Cytoplasm</keyword>
<accession>A0AAE9WH21</accession>
<evidence type="ECO:0000256" key="2">
    <source>
        <dbReference type="ARBA" id="ARBA00022490"/>
    </source>
</evidence>
<feature type="region of interest" description="Disordered" evidence="3">
    <location>
        <begin position="229"/>
        <end position="252"/>
    </location>
</feature>
<name>A0AAE9WH21_9SCHI</name>
<evidence type="ECO:0000256" key="1">
    <source>
        <dbReference type="ARBA" id="ARBA00004496"/>
    </source>
</evidence>
<organism evidence="4 5">
    <name type="scientific">Schizosaccharomyces osmophilus</name>
    <dbReference type="NCBI Taxonomy" id="2545709"/>
    <lineage>
        <taxon>Eukaryota</taxon>
        <taxon>Fungi</taxon>
        <taxon>Dikarya</taxon>
        <taxon>Ascomycota</taxon>
        <taxon>Taphrinomycotina</taxon>
        <taxon>Schizosaccharomycetes</taxon>
        <taxon>Schizosaccharomycetales</taxon>
        <taxon>Schizosaccharomycetaceae</taxon>
        <taxon>Schizosaccharomyces</taxon>
    </lineage>
</organism>
<reference evidence="4 5" key="1">
    <citation type="journal article" date="2023" name="G3 (Bethesda)">
        <title>A high-quality reference genome for the fission yeast Schizosaccharomyces osmophilus.</title>
        <authorList>
            <person name="Jia G.S."/>
            <person name="Zhang W.C."/>
            <person name="Liang Y."/>
            <person name="Liu X.H."/>
            <person name="Rhind N."/>
            <person name="Pidoux A."/>
            <person name="Brysch-Herzberg M."/>
            <person name="Du L.L."/>
        </authorList>
    </citation>
    <scope>NUCLEOTIDE SEQUENCE [LARGE SCALE GENOMIC DNA]</scope>
    <source>
        <strain evidence="4 5">CBS 15793</strain>
    </source>
</reference>
<dbReference type="Proteomes" id="UP001212411">
    <property type="component" value="Chromosome 3"/>
</dbReference>
<keyword evidence="5" id="KW-1185">Reference proteome</keyword>
<dbReference type="GO" id="GO:0005737">
    <property type="term" value="C:cytoplasm"/>
    <property type="evidence" value="ECO:0007669"/>
    <property type="project" value="UniProtKB-SubCell"/>
</dbReference>
<comment type="subcellular location">
    <subcellularLocation>
        <location evidence="1">Cytoplasm</location>
    </subcellularLocation>
</comment>
<feature type="region of interest" description="Disordered" evidence="3">
    <location>
        <begin position="1"/>
        <end position="20"/>
    </location>
</feature>
<gene>
    <name evidence="4" type="primary">jnm1</name>
    <name evidence="4" type="ORF">SOMG_04829</name>
</gene>
<dbReference type="AlphaFoldDB" id="A0AAE9WH21"/>
<dbReference type="Pfam" id="PF04912">
    <property type="entry name" value="Dynamitin"/>
    <property type="match status" value="1"/>
</dbReference>
<dbReference type="EMBL" id="CP115613">
    <property type="protein sequence ID" value="WBW74796.1"/>
    <property type="molecule type" value="Genomic_DNA"/>
</dbReference>
<dbReference type="KEGG" id="som:SOMG_04829"/>
<sequence length="359" mass="41079">MHHTSEFTEPSDASETNRNVCDDYQSSELKGIIQTEYSVEECMQAIQNARKPKPMTVHKNDDRSSSTYEAFHVPDESYYIRLTRIRRELQDLWDEAGSTREKQEVDSLSNFLDKLWMKRMSSVQKSYSADPASNTDPNSSLGTCELCRQPLVDFLPKKERSQSVEAAIPLKMGDLESRISTLEGFVGDAEEPLSMTIESCLQKLQAFEKDPLLYENKISTWDKIQKRLPKAGNNDHKHDGDEGNPSSLSNLAPTGLLDEKEYNLVSELLFVHLQDAEKYQTLVPALLKRLKSLHCLHLETAETMNRWKNLESLLGSTTHSLNQWTQLLKHLETSSFPEQSMNEIQTISKRISDLEEFCK</sequence>